<evidence type="ECO:0000313" key="6">
    <source>
        <dbReference type="Proteomes" id="UP000321797"/>
    </source>
</evidence>
<evidence type="ECO:0000256" key="1">
    <source>
        <dbReference type="ARBA" id="ARBA00022603"/>
    </source>
</evidence>
<evidence type="ECO:0000256" key="3">
    <source>
        <dbReference type="ARBA" id="ARBA00022691"/>
    </source>
</evidence>
<evidence type="ECO:0000256" key="4">
    <source>
        <dbReference type="SAM" id="MobiDB-lite"/>
    </source>
</evidence>
<gene>
    <name evidence="5" type="ORF">E6Q54_13235</name>
</gene>
<comment type="caution">
    <text evidence="5">The sequence shown here is derived from an EMBL/GenBank/DDBJ whole genome shotgun (WGS) entry which is preliminary data.</text>
</comment>
<dbReference type="SUPFAM" id="SSF53335">
    <property type="entry name" value="S-adenosyl-L-methionine-dependent methyltransferases"/>
    <property type="match status" value="1"/>
</dbReference>
<dbReference type="AlphaFoldDB" id="A0A5C7Y0F6"/>
<dbReference type="EMBL" id="SSGD01000073">
    <property type="protein sequence ID" value="TXI55081.1"/>
    <property type="molecule type" value="Genomic_DNA"/>
</dbReference>
<dbReference type="Pfam" id="PF02086">
    <property type="entry name" value="MethyltransfD12"/>
    <property type="match status" value="1"/>
</dbReference>
<dbReference type="Proteomes" id="UP000321797">
    <property type="component" value="Unassembled WGS sequence"/>
</dbReference>
<dbReference type="GO" id="GO:0032259">
    <property type="term" value="P:methylation"/>
    <property type="evidence" value="ECO:0007669"/>
    <property type="project" value="UniProtKB-KW"/>
</dbReference>
<dbReference type="PANTHER" id="PTHR30481:SF4">
    <property type="entry name" value="SITE-SPECIFIC DNA-METHYLTRANSFERASE (ADENINE-SPECIFIC)"/>
    <property type="match status" value="1"/>
</dbReference>
<reference evidence="5 6" key="1">
    <citation type="submission" date="2018-09" db="EMBL/GenBank/DDBJ databases">
        <title>Metagenome Assembled Genomes from an Advanced Water Purification Facility.</title>
        <authorList>
            <person name="Stamps B.W."/>
            <person name="Spear J.R."/>
        </authorList>
    </citation>
    <scope>NUCLEOTIDE SEQUENCE [LARGE SCALE GENOMIC DNA]</scope>
    <source>
        <strain evidence="5">Bin_29_2</strain>
    </source>
</reference>
<sequence length="353" mass="39398">MCLCTALSRRLRRVSPSSLVRPPFAYYGGKQRIASAIVSMLPPHTHYVEPFAGGLAVLLAKPPSRLETVNDNDGDLMHFWRVLRDHPAELTRACALTPHSRSELDLALCGPAAPAGTDDGIERARQTWVRIAQGRTGTLRRTGWRFDSADFAHTSMPGRLDGYVRRLEAVAHRLRGVSLESRHAFEVISAYGRGRRTLLYVDPPYLGHVRNRNYRNEMTGSDAHRALAEALHRCTATVVLSGYESDLYDVELYPDWYRVTLSSASSQGGTWKPKTEVLWSNRPLRTAAADQPQQSIAGPEGSLDTCNETAAGRNETRCRSCGRNTEQATTGRRRQYCSPACRVRAHRLRRKAS</sequence>
<evidence type="ECO:0000256" key="2">
    <source>
        <dbReference type="ARBA" id="ARBA00022679"/>
    </source>
</evidence>
<dbReference type="GO" id="GO:0043565">
    <property type="term" value="F:sequence-specific DNA binding"/>
    <property type="evidence" value="ECO:0007669"/>
    <property type="project" value="TreeGrafter"/>
</dbReference>
<organism evidence="5 6">
    <name type="scientific">Mycolicibacter arupensis</name>
    <dbReference type="NCBI Taxonomy" id="342002"/>
    <lineage>
        <taxon>Bacteria</taxon>
        <taxon>Bacillati</taxon>
        <taxon>Actinomycetota</taxon>
        <taxon>Actinomycetes</taxon>
        <taxon>Mycobacteriales</taxon>
        <taxon>Mycobacteriaceae</taxon>
        <taxon>Mycolicibacter</taxon>
    </lineage>
</organism>
<name>A0A5C7Y0F6_9MYCO</name>
<dbReference type="GO" id="GO:1904047">
    <property type="term" value="F:S-adenosyl-L-methionine binding"/>
    <property type="evidence" value="ECO:0007669"/>
    <property type="project" value="TreeGrafter"/>
</dbReference>
<dbReference type="PRINTS" id="PR00505">
    <property type="entry name" value="D12N6MTFRASE"/>
</dbReference>
<dbReference type="Gene3D" id="3.40.50.150">
    <property type="entry name" value="Vaccinia Virus protein VP39"/>
    <property type="match status" value="2"/>
</dbReference>
<keyword evidence="2" id="KW-0808">Transferase</keyword>
<proteinExistence type="predicted"/>
<keyword evidence="3" id="KW-0949">S-adenosyl-L-methionine</keyword>
<evidence type="ECO:0000313" key="5">
    <source>
        <dbReference type="EMBL" id="TXI55081.1"/>
    </source>
</evidence>
<dbReference type="GO" id="GO:0009007">
    <property type="term" value="F:site-specific DNA-methyltransferase (adenine-specific) activity"/>
    <property type="evidence" value="ECO:0007669"/>
    <property type="project" value="UniProtKB-EC"/>
</dbReference>
<keyword evidence="1 5" id="KW-0489">Methyltransferase</keyword>
<dbReference type="InterPro" id="IPR012327">
    <property type="entry name" value="MeTrfase_D12"/>
</dbReference>
<protein>
    <submittedName>
        <fullName evidence="5">DNA adenine methylase</fullName>
    </submittedName>
</protein>
<dbReference type="InterPro" id="IPR029063">
    <property type="entry name" value="SAM-dependent_MTases_sf"/>
</dbReference>
<dbReference type="GO" id="GO:0009307">
    <property type="term" value="P:DNA restriction-modification system"/>
    <property type="evidence" value="ECO:0007669"/>
    <property type="project" value="InterPro"/>
</dbReference>
<dbReference type="PANTHER" id="PTHR30481">
    <property type="entry name" value="DNA ADENINE METHYLASE"/>
    <property type="match status" value="1"/>
</dbReference>
<dbReference type="GO" id="GO:0006298">
    <property type="term" value="P:mismatch repair"/>
    <property type="evidence" value="ECO:0007669"/>
    <property type="project" value="TreeGrafter"/>
</dbReference>
<feature type="region of interest" description="Disordered" evidence="4">
    <location>
        <begin position="289"/>
        <end position="308"/>
    </location>
</feature>
<accession>A0A5C7Y0F6</accession>